<proteinExistence type="predicted"/>
<organism evidence="1">
    <name type="scientific">Anguilla anguilla</name>
    <name type="common">European freshwater eel</name>
    <name type="synonym">Muraena anguilla</name>
    <dbReference type="NCBI Taxonomy" id="7936"/>
    <lineage>
        <taxon>Eukaryota</taxon>
        <taxon>Metazoa</taxon>
        <taxon>Chordata</taxon>
        <taxon>Craniata</taxon>
        <taxon>Vertebrata</taxon>
        <taxon>Euteleostomi</taxon>
        <taxon>Actinopterygii</taxon>
        <taxon>Neopterygii</taxon>
        <taxon>Teleostei</taxon>
        <taxon>Anguilliformes</taxon>
        <taxon>Anguillidae</taxon>
        <taxon>Anguilla</taxon>
    </lineage>
</organism>
<protein>
    <submittedName>
        <fullName evidence="1">Uncharacterized protein</fullName>
    </submittedName>
</protein>
<sequence length="37" mass="4333">MLCCLRLCYVVLCCVVLCFVMLRYSVCLPCAPHHKWL</sequence>
<reference evidence="1" key="1">
    <citation type="submission" date="2014-11" db="EMBL/GenBank/DDBJ databases">
        <authorList>
            <person name="Amaro Gonzalez C."/>
        </authorList>
    </citation>
    <scope>NUCLEOTIDE SEQUENCE</scope>
</reference>
<reference evidence="1" key="2">
    <citation type="journal article" date="2015" name="Fish Shellfish Immunol.">
        <title>Early steps in the European eel (Anguilla anguilla)-Vibrio vulnificus interaction in the gills: Role of the RtxA13 toxin.</title>
        <authorList>
            <person name="Callol A."/>
            <person name="Pajuelo D."/>
            <person name="Ebbesson L."/>
            <person name="Teles M."/>
            <person name="MacKenzie S."/>
            <person name="Amaro C."/>
        </authorList>
    </citation>
    <scope>NUCLEOTIDE SEQUENCE</scope>
</reference>
<dbReference type="AlphaFoldDB" id="A0A0E9QP80"/>
<name>A0A0E9QP80_ANGAN</name>
<evidence type="ECO:0000313" key="1">
    <source>
        <dbReference type="EMBL" id="JAH18664.1"/>
    </source>
</evidence>
<accession>A0A0E9QP80</accession>
<dbReference type="EMBL" id="GBXM01089913">
    <property type="protein sequence ID" value="JAH18664.1"/>
    <property type="molecule type" value="Transcribed_RNA"/>
</dbReference>